<evidence type="ECO:0000313" key="2">
    <source>
        <dbReference type="RefSeq" id="XP_025408614.1"/>
    </source>
</evidence>
<dbReference type="RefSeq" id="XP_025408614.1">
    <property type="nucleotide sequence ID" value="XM_025552829.1"/>
</dbReference>
<evidence type="ECO:0000313" key="1">
    <source>
        <dbReference type="Proteomes" id="UP000694846"/>
    </source>
</evidence>
<proteinExistence type="predicted"/>
<dbReference type="Proteomes" id="UP000694846">
    <property type="component" value="Unplaced"/>
</dbReference>
<accession>A0A8B8FCL4</accession>
<dbReference type="AlphaFoldDB" id="A0A8B8FCL4"/>
<gene>
    <name evidence="2" type="primary">LOC112682288</name>
</gene>
<organism evidence="1 2">
    <name type="scientific">Sipha flava</name>
    <name type="common">yellow sugarcane aphid</name>
    <dbReference type="NCBI Taxonomy" id="143950"/>
    <lineage>
        <taxon>Eukaryota</taxon>
        <taxon>Metazoa</taxon>
        <taxon>Ecdysozoa</taxon>
        <taxon>Arthropoda</taxon>
        <taxon>Hexapoda</taxon>
        <taxon>Insecta</taxon>
        <taxon>Pterygota</taxon>
        <taxon>Neoptera</taxon>
        <taxon>Paraneoptera</taxon>
        <taxon>Hemiptera</taxon>
        <taxon>Sternorrhyncha</taxon>
        <taxon>Aphidomorpha</taxon>
        <taxon>Aphidoidea</taxon>
        <taxon>Aphididae</taxon>
        <taxon>Sipha</taxon>
    </lineage>
</organism>
<keyword evidence="1" id="KW-1185">Reference proteome</keyword>
<dbReference type="GeneID" id="112682288"/>
<name>A0A8B8FCL4_9HEMI</name>
<reference evidence="2" key="1">
    <citation type="submission" date="2025-08" db="UniProtKB">
        <authorList>
            <consortium name="RefSeq"/>
        </authorList>
    </citation>
    <scope>IDENTIFICATION</scope>
    <source>
        <tissue evidence="2">Whole body</tissue>
    </source>
</reference>
<protein>
    <submittedName>
        <fullName evidence="2">Uncharacterized protein LOC112682288</fullName>
    </submittedName>
</protein>
<sequence>MTVLNKWDNKEICLLIEKPSEEEVKIGLDMLKNGKTLEEDEIVFDCLKKGSQGLLNQLHKLLNTIWKQKKRYPKHAQHTTQSTEKNYGVMDQLGISTKLTTLINSCTYNSKSKISFGRELFEEFPVTIGLRQGDALSPALFNITLESVMRLVMSQAKGI</sequence>
<dbReference type="OrthoDB" id="6627741at2759"/>